<evidence type="ECO:0000259" key="5">
    <source>
        <dbReference type="Pfam" id="PF04055"/>
    </source>
</evidence>
<dbReference type="Proteomes" id="UP001623592">
    <property type="component" value="Unassembled WGS sequence"/>
</dbReference>
<dbReference type="Gene3D" id="3.20.20.70">
    <property type="entry name" value="Aldolase class I"/>
    <property type="match status" value="1"/>
</dbReference>
<dbReference type="Pfam" id="PF04055">
    <property type="entry name" value="Radical_SAM"/>
    <property type="match status" value="1"/>
</dbReference>
<dbReference type="PANTHER" id="PTHR43524">
    <property type="entry name" value="RADICAL SAM SUPERFAMILY PROTEIN"/>
    <property type="match status" value="1"/>
</dbReference>
<keyword evidence="7" id="KW-1185">Reference proteome</keyword>
<dbReference type="CDD" id="cd01335">
    <property type="entry name" value="Radical_SAM"/>
    <property type="match status" value="1"/>
</dbReference>
<reference evidence="6 7" key="1">
    <citation type="submission" date="2024-11" db="EMBL/GenBank/DDBJ databases">
        <authorList>
            <person name="Heng Y.C."/>
            <person name="Lim A.C.H."/>
            <person name="Lee J.K.Y."/>
            <person name="Kittelmann S."/>
        </authorList>
    </citation>
    <scope>NUCLEOTIDE SEQUENCE [LARGE SCALE GENOMIC DNA]</scope>
    <source>
        <strain evidence="6 7">WILCCON 0114</strain>
    </source>
</reference>
<feature type="domain" description="Radical SAM core" evidence="5">
    <location>
        <begin position="117"/>
        <end position="250"/>
    </location>
</feature>
<proteinExistence type="predicted"/>
<dbReference type="PANTHER" id="PTHR43524:SF1">
    <property type="entry name" value="RADICAL SAM SUPERFAMILY PROTEIN"/>
    <property type="match status" value="1"/>
</dbReference>
<dbReference type="SFLD" id="SFLDG01067">
    <property type="entry name" value="SPASM/twitch_domain_containing"/>
    <property type="match status" value="1"/>
</dbReference>
<keyword evidence="4" id="KW-0411">Iron-sulfur</keyword>
<dbReference type="CDD" id="cd21128">
    <property type="entry name" value="SPASM_rSAM"/>
    <property type="match status" value="1"/>
</dbReference>
<dbReference type="SFLD" id="SFLDS00029">
    <property type="entry name" value="Radical_SAM"/>
    <property type="match status" value="1"/>
</dbReference>
<keyword evidence="1" id="KW-0949">S-adenosyl-L-methionine</keyword>
<accession>A0ABW8TEA5</accession>
<dbReference type="SUPFAM" id="SSF102114">
    <property type="entry name" value="Radical SAM enzymes"/>
    <property type="match status" value="1"/>
</dbReference>
<evidence type="ECO:0000313" key="6">
    <source>
        <dbReference type="EMBL" id="MFL0250752.1"/>
    </source>
</evidence>
<keyword evidence="3" id="KW-0408">Iron</keyword>
<dbReference type="EMBL" id="JBJIAA010000007">
    <property type="protein sequence ID" value="MFL0250752.1"/>
    <property type="molecule type" value="Genomic_DNA"/>
</dbReference>
<evidence type="ECO:0000256" key="1">
    <source>
        <dbReference type="ARBA" id="ARBA00022691"/>
    </source>
</evidence>
<evidence type="ECO:0000256" key="2">
    <source>
        <dbReference type="ARBA" id="ARBA00022723"/>
    </source>
</evidence>
<dbReference type="InterPro" id="IPR013785">
    <property type="entry name" value="Aldolase_TIM"/>
</dbReference>
<evidence type="ECO:0000313" key="7">
    <source>
        <dbReference type="Proteomes" id="UP001623592"/>
    </source>
</evidence>
<dbReference type="RefSeq" id="WP_406787415.1">
    <property type="nucleotide sequence ID" value="NZ_JBJIAA010000007.1"/>
</dbReference>
<dbReference type="InterPro" id="IPR058240">
    <property type="entry name" value="rSAM_sf"/>
</dbReference>
<gene>
    <name evidence="6" type="ORF">ACJDT4_10000</name>
</gene>
<name>A0ABW8TEA5_9CLOT</name>
<comment type="caution">
    <text evidence="6">The sequence shown here is derived from an EMBL/GenBank/DDBJ whole genome shotgun (WGS) entry which is preliminary data.</text>
</comment>
<evidence type="ECO:0000256" key="4">
    <source>
        <dbReference type="ARBA" id="ARBA00023014"/>
    </source>
</evidence>
<evidence type="ECO:0000256" key="3">
    <source>
        <dbReference type="ARBA" id="ARBA00023004"/>
    </source>
</evidence>
<organism evidence="6 7">
    <name type="scientific">Clostridium neuense</name>
    <dbReference type="NCBI Taxonomy" id="1728934"/>
    <lineage>
        <taxon>Bacteria</taxon>
        <taxon>Bacillati</taxon>
        <taxon>Bacillota</taxon>
        <taxon>Clostridia</taxon>
        <taxon>Eubacteriales</taxon>
        <taxon>Clostridiaceae</taxon>
        <taxon>Clostridium</taxon>
    </lineage>
</organism>
<keyword evidence="2" id="KW-0479">Metal-binding</keyword>
<protein>
    <submittedName>
        <fullName evidence="6">Radical SAM protein</fullName>
    </submittedName>
</protein>
<sequence length="459" mass="52916">MNLTQSFEKKVKESLIKTVISYIDKNPEKNVNKVFGIIKTAVKDHYSLSQIDTVLNYYNTNKSVHEYMQNILKTINKKCLKKFFVNFLANSVWYGMSKRDKYLNDEDTKIPFVILLSPSMRCNLRCTGCYAGNYSKKDDIPFKEVDRLIGEARNLGTYFFIILGGEPFINNYMLDIYKKYNDCMFVPFTNGTLFTEDLADKIQRLGNVAPMFSLEGFEKETDARRGKGTFNKVMHGMDLLRERGVIFGVSSATSTHNFETVSSKKFIQMLIDKGSKISWYFIYMPVGIGVDVKNMLTPTQRIELGKRTRAIRTTMPYFCVDFFNDAPYVGGCIAGKYYCHINAKEDVEPCIFSHFSSFNVKNHHLVDAFKTPYFKELRRIQPYNKNLLMPCMMIDNPNVIRKVVKKTGAKPTDESAKNMISDPKFMKELDELAENFKPAADKAWKEDFNCKGNYKMSKG</sequence>
<dbReference type="InterPro" id="IPR007197">
    <property type="entry name" value="rSAM"/>
</dbReference>